<dbReference type="GO" id="GO:0032934">
    <property type="term" value="F:sterol binding"/>
    <property type="evidence" value="ECO:0007669"/>
    <property type="project" value="TreeGrafter"/>
</dbReference>
<dbReference type="AlphaFoldDB" id="A0A8S1J6S5"/>
<evidence type="ECO:0000256" key="2">
    <source>
        <dbReference type="ARBA" id="ARBA00008842"/>
    </source>
</evidence>
<dbReference type="InterPro" id="IPR037239">
    <property type="entry name" value="OSBP_sf"/>
</dbReference>
<evidence type="ECO:0000259" key="8">
    <source>
        <dbReference type="PROSITE" id="PS50003"/>
    </source>
</evidence>
<dbReference type="EMBL" id="CAJHUC010002035">
    <property type="protein sequence ID" value="CAD7703019.1"/>
    <property type="molecule type" value="Genomic_DNA"/>
</dbReference>
<dbReference type="Gene3D" id="3.30.70.3490">
    <property type="match status" value="1"/>
</dbReference>
<organism evidence="9 10">
    <name type="scientific">Ostreobium quekettii</name>
    <dbReference type="NCBI Taxonomy" id="121088"/>
    <lineage>
        <taxon>Eukaryota</taxon>
        <taxon>Viridiplantae</taxon>
        <taxon>Chlorophyta</taxon>
        <taxon>core chlorophytes</taxon>
        <taxon>Ulvophyceae</taxon>
        <taxon>TCBD clade</taxon>
        <taxon>Bryopsidales</taxon>
        <taxon>Ostreobineae</taxon>
        <taxon>Ostreobiaceae</taxon>
        <taxon>Ostreobium</taxon>
    </lineage>
</organism>
<feature type="coiled-coil region" evidence="6">
    <location>
        <begin position="238"/>
        <end position="265"/>
    </location>
</feature>
<comment type="similarity">
    <text evidence="2">Belongs to the OSBP family.</text>
</comment>
<keyword evidence="4" id="KW-0445">Lipid transport</keyword>
<dbReference type="PROSITE" id="PS50003">
    <property type="entry name" value="PH_DOMAIN"/>
    <property type="match status" value="1"/>
</dbReference>
<dbReference type="Pfam" id="PF01237">
    <property type="entry name" value="Oxysterol_BP"/>
    <property type="match status" value="1"/>
</dbReference>
<dbReference type="SMART" id="SM00233">
    <property type="entry name" value="PH"/>
    <property type="match status" value="1"/>
</dbReference>
<evidence type="ECO:0000256" key="3">
    <source>
        <dbReference type="ARBA" id="ARBA00022448"/>
    </source>
</evidence>
<dbReference type="PANTHER" id="PTHR10972">
    <property type="entry name" value="OXYSTEROL-BINDING PROTEIN-RELATED"/>
    <property type="match status" value="1"/>
</dbReference>
<dbReference type="Gene3D" id="2.30.29.30">
    <property type="entry name" value="Pleckstrin-homology domain (PH domain)/Phosphotyrosine-binding domain (PTB)"/>
    <property type="match status" value="1"/>
</dbReference>
<evidence type="ECO:0000256" key="6">
    <source>
        <dbReference type="SAM" id="Coils"/>
    </source>
</evidence>
<dbReference type="PANTHER" id="PTHR10972:SF96">
    <property type="entry name" value="OXYSTEROL-BINDING PROTEIN-RELATED PROTEIN 1A-RELATED"/>
    <property type="match status" value="1"/>
</dbReference>
<comment type="function">
    <text evidence="1">May be involved in the transport of sterols.</text>
</comment>
<gene>
    <name evidence="9" type="ORF">OSTQU699_LOCUS8376</name>
</gene>
<evidence type="ECO:0000256" key="5">
    <source>
        <dbReference type="ARBA" id="ARBA00023121"/>
    </source>
</evidence>
<evidence type="ECO:0000313" key="9">
    <source>
        <dbReference type="EMBL" id="CAD7703019.1"/>
    </source>
</evidence>
<keyword evidence="10" id="KW-1185">Reference proteome</keyword>
<name>A0A8S1J6S5_9CHLO</name>
<feature type="compositionally biased region" description="Basic and acidic residues" evidence="7">
    <location>
        <begin position="737"/>
        <end position="757"/>
    </location>
</feature>
<dbReference type="Gene3D" id="2.40.160.120">
    <property type="match status" value="1"/>
</dbReference>
<feature type="region of interest" description="Disordered" evidence="7">
    <location>
        <begin position="325"/>
        <end position="396"/>
    </location>
</feature>
<dbReference type="SUPFAM" id="SSF50729">
    <property type="entry name" value="PH domain-like"/>
    <property type="match status" value="1"/>
</dbReference>
<keyword evidence="6" id="KW-0175">Coiled coil</keyword>
<reference evidence="9" key="1">
    <citation type="submission" date="2020-12" db="EMBL/GenBank/DDBJ databases">
        <authorList>
            <person name="Iha C."/>
        </authorList>
    </citation>
    <scope>NUCLEOTIDE SEQUENCE</scope>
</reference>
<evidence type="ECO:0000256" key="4">
    <source>
        <dbReference type="ARBA" id="ARBA00023055"/>
    </source>
</evidence>
<dbReference type="GO" id="GO:0005829">
    <property type="term" value="C:cytosol"/>
    <property type="evidence" value="ECO:0007669"/>
    <property type="project" value="TreeGrafter"/>
</dbReference>
<dbReference type="InterPro" id="IPR001849">
    <property type="entry name" value="PH_domain"/>
</dbReference>
<dbReference type="Pfam" id="PF00169">
    <property type="entry name" value="PH"/>
    <property type="match status" value="1"/>
</dbReference>
<keyword evidence="5" id="KW-0446">Lipid-binding</keyword>
<evidence type="ECO:0000313" key="10">
    <source>
        <dbReference type="Proteomes" id="UP000708148"/>
    </source>
</evidence>
<dbReference type="InterPro" id="IPR000648">
    <property type="entry name" value="Oxysterol-bd"/>
</dbReference>
<evidence type="ECO:0000256" key="1">
    <source>
        <dbReference type="ARBA" id="ARBA00003361"/>
    </source>
</evidence>
<protein>
    <recommendedName>
        <fullName evidence="8">PH domain-containing protein</fullName>
    </recommendedName>
</protein>
<proteinExistence type="inferred from homology"/>
<accession>A0A8S1J6S5</accession>
<feature type="domain" description="PH" evidence="8">
    <location>
        <begin position="26"/>
        <end position="159"/>
    </location>
</feature>
<dbReference type="FunFam" id="2.40.160.120:FF:000001">
    <property type="entry name" value="Oxysterol-binding protein"/>
    <property type="match status" value="1"/>
</dbReference>
<dbReference type="InterPro" id="IPR011993">
    <property type="entry name" value="PH-like_dom_sf"/>
</dbReference>
<keyword evidence="3" id="KW-0813">Transport</keyword>
<feature type="region of interest" description="Disordered" evidence="7">
    <location>
        <begin position="737"/>
        <end position="775"/>
    </location>
</feature>
<dbReference type="GO" id="GO:0016020">
    <property type="term" value="C:membrane"/>
    <property type="evidence" value="ECO:0007669"/>
    <property type="project" value="TreeGrafter"/>
</dbReference>
<dbReference type="OrthoDB" id="1914979at2759"/>
<evidence type="ECO:0000256" key="7">
    <source>
        <dbReference type="SAM" id="MobiDB-lite"/>
    </source>
</evidence>
<comment type="caution">
    <text evidence="9">The sequence shown here is derived from an EMBL/GenBank/DDBJ whole genome shotgun (WGS) entry which is preliminary data.</text>
</comment>
<dbReference type="Proteomes" id="UP000708148">
    <property type="component" value="Unassembled WGS sequence"/>
</dbReference>
<sequence>MVRKPPEEVFRLPEPPPSPLLSEDACQAVVGVLEKYVNIAKGWRHRVFVVQRGVLRYYRADQSLNIHALMESLKEMGEVKVIGLELGILLKRMDRAGSPSDQAITPHGEAHLQVAQIRESKSGDRKRFSVHSGTKKLNCRAESEMDKDAWVEALRQSKAVWDGANGGYLFPPVEVSAESPNSNSGPISRSFEDTTLPAVRQRLVDGGVSHELSHFVEEVLMEQHRFYVNYMWQEGEKKRKLLSYLQTVEEEKRELEARILEENRGALVEMAQSEGAFFTTEEQYENGEERDSADASGEDDVEEVFYEATDSLPLIDKCQNDVAQAQLPPLPSKPKKAERTASAPVGPNDSFPGPSLFGGSSLQKSQRTASDPVQAARERSQQEGASTSTSRGHREYMDSAIAESTARLKDWLRRDGPAPKRRDCLPKPKEKEKTVSLWAIIKSMVGKDLTRVCLPVYFNEPLSAIQRIAEEIEYSELLDEALKHPPGSLMRLFLVSSFAVSGYSATANRTSKPFNPLLGETYEYVSPEKGVRFIGEKVVHHPTVFAMHCEGCGWTVDADAEVKNKFWGASMELHALGVIRLRTADGEEYRWNKVTTSINNLIIGKLYIDHYGVMRVHNKNTGMLAKIKFIETSRFFDSNPHQIKGYIEGPNGKIRDATIQGKWDGSLHVDLGDGRGPKEVWRKNPPAPEPSKYNNTLFCMTLNEMTPGLDKKIAPTDCRRRPDQKCLEEGLYDEANRQKQRLEQKQRAARKAADRGDPIQPRWFEYSPSAAQGQEPTFAYKGGYWESRDAGHFEGCRDIFGE</sequence>
<feature type="compositionally biased region" description="Low complexity" evidence="7">
    <location>
        <begin position="350"/>
        <end position="362"/>
    </location>
</feature>
<dbReference type="GO" id="GO:0120009">
    <property type="term" value="P:intermembrane lipid transfer"/>
    <property type="evidence" value="ECO:0007669"/>
    <property type="project" value="UniProtKB-ARBA"/>
</dbReference>
<dbReference type="SUPFAM" id="SSF144000">
    <property type="entry name" value="Oxysterol-binding protein-like"/>
    <property type="match status" value="1"/>
</dbReference>